<dbReference type="Gramene" id="LPERR01G13830.1">
    <property type="protein sequence ID" value="LPERR01G13830.1"/>
    <property type="gene ID" value="LPERR01G13830"/>
</dbReference>
<dbReference type="HOGENOM" id="CLU_2323801_0_0_1"/>
<dbReference type="EnsemblPlants" id="LPERR01G13830.1">
    <property type="protein sequence ID" value="LPERR01G13830.1"/>
    <property type="gene ID" value="LPERR01G13830"/>
</dbReference>
<feature type="compositionally biased region" description="Basic and acidic residues" evidence="1">
    <location>
        <begin position="12"/>
        <end position="21"/>
    </location>
</feature>
<evidence type="ECO:0000313" key="2">
    <source>
        <dbReference type="EnsemblPlants" id="LPERR01G13830.1"/>
    </source>
</evidence>
<proteinExistence type="predicted"/>
<dbReference type="AlphaFoldDB" id="A0A0D9V0Y8"/>
<evidence type="ECO:0000256" key="1">
    <source>
        <dbReference type="SAM" id="MobiDB-lite"/>
    </source>
</evidence>
<evidence type="ECO:0000313" key="3">
    <source>
        <dbReference type="Proteomes" id="UP000032180"/>
    </source>
</evidence>
<keyword evidence="3" id="KW-1185">Reference proteome</keyword>
<sequence>MAKNKSSAIEEGTAKRPRQEEATAADGGPVTRDAPTIVPTAPAPQTETTLVVEKTGGASSSEAALSTSATPLSLSASSKGGAILVRHRLLPVGPGSHAT</sequence>
<reference evidence="2 3" key="1">
    <citation type="submission" date="2012-08" db="EMBL/GenBank/DDBJ databases">
        <title>Oryza genome evolution.</title>
        <authorList>
            <person name="Wing R.A."/>
        </authorList>
    </citation>
    <scope>NUCLEOTIDE SEQUENCE</scope>
</reference>
<organism evidence="2 3">
    <name type="scientific">Leersia perrieri</name>
    <dbReference type="NCBI Taxonomy" id="77586"/>
    <lineage>
        <taxon>Eukaryota</taxon>
        <taxon>Viridiplantae</taxon>
        <taxon>Streptophyta</taxon>
        <taxon>Embryophyta</taxon>
        <taxon>Tracheophyta</taxon>
        <taxon>Spermatophyta</taxon>
        <taxon>Magnoliopsida</taxon>
        <taxon>Liliopsida</taxon>
        <taxon>Poales</taxon>
        <taxon>Poaceae</taxon>
        <taxon>BOP clade</taxon>
        <taxon>Oryzoideae</taxon>
        <taxon>Oryzeae</taxon>
        <taxon>Oryzinae</taxon>
        <taxon>Leersia</taxon>
    </lineage>
</organism>
<protein>
    <submittedName>
        <fullName evidence="2">Uncharacterized protein</fullName>
    </submittedName>
</protein>
<name>A0A0D9V0Y8_9ORYZ</name>
<feature type="compositionally biased region" description="Low complexity" evidence="1">
    <location>
        <begin position="58"/>
        <end position="78"/>
    </location>
</feature>
<accession>A0A0D9V0Y8</accession>
<reference evidence="3" key="2">
    <citation type="submission" date="2013-12" db="EMBL/GenBank/DDBJ databases">
        <authorList>
            <person name="Yu Y."/>
            <person name="Lee S."/>
            <person name="de Baynast K."/>
            <person name="Wissotski M."/>
            <person name="Liu L."/>
            <person name="Talag J."/>
            <person name="Goicoechea J."/>
            <person name="Angelova A."/>
            <person name="Jetty R."/>
            <person name="Kudrna D."/>
            <person name="Golser W."/>
            <person name="Rivera L."/>
            <person name="Zhang J."/>
            <person name="Wing R."/>
        </authorList>
    </citation>
    <scope>NUCLEOTIDE SEQUENCE</scope>
</reference>
<feature type="region of interest" description="Disordered" evidence="1">
    <location>
        <begin position="1"/>
        <end position="81"/>
    </location>
</feature>
<dbReference type="Proteomes" id="UP000032180">
    <property type="component" value="Chromosome 1"/>
</dbReference>
<reference evidence="2" key="3">
    <citation type="submission" date="2015-04" db="UniProtKB">
        <authorList>
            <consortium name="EnsemblPlants"/>
        </authorList>
    </citation>
    <scope>IDENTIFICATION</scope>
</reference>